<evidence type="ECO:0000313" key="1">
    <source>
        <dbReference type="EMBL" id="EDM77264.1"/>
    </source>
</evidence>
<accession>A6GA51</accession>
<dbReference type="Proteomes" id="UP000005801">
    <property type="component" value="Unassembled WGS sequence"/>
</dbReference>
<gene>
    <name evidence="1" type="ORF">PPSIR1_17430</name>
</gene>
<reference evidence="1 2" key="1">
    <citation type="submission" date="2007-06" db="EMBL/GenBank/DDBJ databases">
        <authorList>
            <person name="Shimkets L."/>
            <person name="Ferriera S."/>
            <person name="Johnson J."/>
            <person name="Kravitz S."/>
            <person name="Beeson K."/>
            <person name="Sutton G."/>
            <person name="Rogers Y.-H."/>
            <person name="Friedman R."/>
            <person name="Frazier M."/>
            <person name="Venter J.C."/>
        </authorList>
    </citation>
    <scope>NUCLEOTIDE SEQUENCE [LARGE SCALE GENOMIC DNA]</scope>
    <source>
        <strain evidence="1 2">SIR-1</strain>
    </source>
</reference>
<dbReference type="EMBL" id="ABCS01000049">
    <property type="protein sequence ID" value="EDM77264.1"/>
    <property type="molecule type" value="Genomic_DNA"/>
</dbReference>
<evidence type="ECO:0000313" key="2">
    <source>
        <dbReference type="Proteomes" id="UP000005801"/>
    </source>
</evidence>
<sequence>MTTRRSRHPRNAAGDFYVTQGCCTACGVPESVCPSLFDSGADGHCFVSRQPSTPTQVDGMLRVLRTQELDCVRYAGREPELLKRLSEAGESGLCDARPIPPATLVERVRVVVGAQGGAGLTVEGEARALRSGLLRLLDERGRGTGIELGPSGASFRVSWFEAVFHLVEVRALGDAEGKLEVLHEGPVGLSDLIDDYLRARGGLSIEWTTRSGSHGAARPW</sequence>
<protein>
    <submittedName>
        <fullName evidence="1">Uncharacterized protein</fullName>
    </submittedName>
</protein>
<name>A6GA51_9BACT</name>
<keyword evidence="2" id="KW-1185">Reference proteome</keyword>
<dbReference type="OrthoDB" id="8910832at2"/>
<dbReference type="RefSeq" id="WP_006973593.1">
    <property type="nucleotide sequence ID" value="NZ_ABCS01000049.1"/>
</dbReference>
<comment type="caution">
    <text evidence="1">The sequence shown here is derived from an EMBL/GenBank/DDBJ whole genome shotgun (WGS) entry which is preliminary data.</text>
</comment>
<proteinExistence type="predicted"/>
<dbReference type="AlphaFoldDB" id="A6GA51"/>
<organism evidence="1 2">
    <name type="scientific">Plesiocystis pacifica SIR-1</name>
    <dbReference type="NCBI Taxonomy" id="391625"/>
    <lineage>
        <taxon>Bacteria</taxon>
        <taxon>Pseudomonadati</taxon>
        <taxon>Myxococcota</taxon>
        <taxon>Polyangia</taxon>
        <taxon>Nannocystales</taxon>
        <taxon>Nannocystaceae</taxon>
        <taxon>Plesiocystis</taxon>
    </lineage>
</organism>